<dbReference type="AlphaFoldDB" id="A0A7J7FSD0"/>
<organism evidence="1 2">
    <name type="scientific">Camellia sinensis</name>
    <name type="common">Tea plant</name>
    <name type="synonym">Thea sinensis</name>
    <dbReference type="NCBI Taxonomy" id="4442"/>
    <lineage>
        <taxon>Eukaryota</taxon>
        <taxon>Viridiplantae</taxon>
        <taxon>Streptophyta</taxon>
        <taxon>Embryophyta</taxon>
        <taxon>Tracheophyta</taxon>
        <taxon>Spermatophyta</taxon>
        <taxon>Magnoliopsida</taxon>
        <taxon>eudicotyledons</taxon>
        <taxon>Gunneridae</taxon>
        <taxon>Pentapetalae</taxon>
        <taxon>asterids</taxon>
        <taxon>Ericales</taxon>
        <taxon>Theaceae</taxon>
        <taxon>Camellia</taxon>
    </lineage>
</organism>
<reference evidence="2" key="1">
    <citation type="journal article" date="2020" name="Nat. Commun.">
        <title>Genome assembly of wild tea tree DASZ reveals pedigree and selection history of tea varieties.</title>
        <authorList>
            <person name="Zhang W."/>
            <person name="Zhang Y."/>
            <person name="Qiu H."/>
            <person name="Guo Y."/>
            <person name="Wan H."/>
            <person name="Zhang X."/>
            <person name="Scossa F."/>
            <person name="Alseekh S."/>
            <person name="Zhang Q."/>
            <person name="Wang P."/>
            <person name="Xu L."/>
            <person name="Schmidt M.H."/>
            <person name="Jia X."/>
            <person name="Li D."/>
            <person name="Zhu A."/>
            <person name="Guo F."/>
            <person name="Chen W."/>
            <person name="Ni D."/>
            <person name="Usadel B."/>
            <person name="Fernie A.R."/>
            <person name="Wen W."/>
        </authorList>
    </citation>
    <scope>NUCLEOTIDE SEQUENCE [LARGE SCALE GENOMIC DNA]</scope>
    <source>
        <strain evidence="2">cv. G240</strain>
    </source>
</reference>
<sequence length="85" mass="9783">MRARGGIVDVHYTEALYLVIFIHDQLYVGLCPYKHYVCRCVYALMQKNIVSEVQRQSMGNDSVDTQEYNPPLESVVNCPRQCPES</sequence>
<protein>
    <submittedName>
        <fullName evidence="1">Uncharacterized protein</fullName>
    </submittedName>
</protein>
<name>A0A7J7FSD0_CAMSI</name>
<evidence type="ECO:0000313" key="2">
    <source>
        <dbReference type="Proteomes" id="UP000593564"/>
    </source>
</evidence>
<dbReference type="Proteomes" id="UP000593564">
    <property type="component" value="Unassembled WGS sequence"/>
</dbReference>
<accession>A0A7J7FSD0</accession>
<keyword evidence="2" id="KW-1185">Reference proteome</keyword>
<dbReference type="EMBL" id="JACBKZ010000058">
    <property type="protein sequence ID" value="KAF5929956.1"/>
    <property type="molecule type" value="Genomic_DNA"/>
</dbReference>
<proteinExistence type="predicted"/>
<reference evidence="1 2" key="2">
    <citation type="submission" date="2020-07" db="EMBL/GenBank/DDBJ databases">
        <title>Genome assembly of wild tea tree DASZ reveals pedigree and selection history of tea varieties.</title>
        <authorList>
            <person name="Zhang W."/>
        </authorList>
    </citation>
    <scope>NUCLEOTIDE SEQUENCE [LARGE SCALE GENOMIC DNA]</scope>
    <source>
        <strain evidence="2">cv. G240</strain>
        <tissue evidence="1">Leaf</tissue>
    </source>
</reference>
<gene>
    <name evidence="1" type="ORF">HYC85_000036</name>
</gene>
<comment type="caution">
    <text evidence="1">The sequence shown here is derived from an EMBL/GenBank/DDBJ whole genome shotgun (WGS) entry which is preliminary data.</text>
</comment>
<evidence type="ECO:0000313" key="1">
    <source>
        <dbReference type="EMBL" id="KAF5929956.1"/>
    </source>
</evidence>